<dbReference type="RefSeq" id="XP_002550739.1">
    <property type="nucleotide sequence ID" value="XM_002550693.1"/>
</dbReference>
<dbReference type="GO" id="GO:0005524">
    <property type="term" value="F:ATP binding"/>
    <property type="evidence" value="ECO:0007669"/>
    <property type="project" value="InterPro"/>
</dbReference>
<dbReference type="InterPro" id="IPR027417">
    <property type="entry name" value="P-loop_NTPase"/>
</dbReference>
<feature type="domain" description="Phosphoribulokinase/uridine kinase" evidence="1">
    <location>
        <begin position="36"/>
        <end position="184"/>
    </location>
</feature>
<dbReference type="EMBL" id="GG692401">
    <property type="protein sequence ID" value="EER31307.1"/>
    <property type="molecule type" value="Genomic_DNA"/>
</dbReference>
<dbReference type="PANTHER" id="PTHR10285">
    <property type="entry name" value="URIDINE KINASE"/>
    <property type="match status" value="1"/>
</dbReference>
<accession>C5MG44</accession>
<dbReference type="eggNOG" id="KOG2702">
    <property type="taxonomic scope" value="Eukaryota"/>
</dbReference>
<sequence>MTQQDTFYTTDITELSNRVKSNYELKRKTHPNERYLISIAGAPGSGKTTFANIISKEISKFANVIVLPQDGFHLYRSELQKLPNSEEAFKRRGAPFTFNPKAFVKLISQLSDHSITLKAPSFDHKLKDPKEDDIIIDNTVDIIIIEGNYVSLKDNEWNKIRNFIDDSWFIQTPESLIRQRIIKRHLEAGISSNEKEAIERTDGNDMINAKYIIENSNPTNVVIITK</sequence>
<dbReference type="HOGENOM" id="CLU_067202_0_1_1"/>
<evidence type="ECO:0000313" key="3">
    <source>
        <dbReference type="Proteomes" id="UP000002037"/>
    </source>
</evidence>
<dbReference type="AlphaFoldDB" id="C5MG44"/>
<keyword evidence="3" id="KW-1185">Reference proteome</keyword>
<dbReference type="Proteomes" id="UP000002037">
    <property type="component" value="Unassembled WGS sequence"/>
</dbReference>
<gene>
    <name evidence="2" type="ORF">CTRG_05037</name>
</gene>
<organism evidence="2 3">
    <name type="scientific">Candida tropicalis (strain ATCC MYA-3404 / T1)</name>
    <name type="common">Yeast</name>
    <dbReference type="NCBI Taxonomy" id="294747"/>
    <lineage>
        <taxon>Eukaryota</taxon>
        <taxon>Fungi</taxon>
        <taxon>Dikarya</taxon>
        <taxon>Ascomycota</taxon>
        <taxon>Saccharomycotina</taxon>
        <taxon>Pichiomycetes</taxon>
        <taxon>Debaryomycetaceae</taxon>
        <taxon>Candida/Lodderomyces clade</taxon>
        <taxon>Candida</taxon>
    </lineage>
</organism>
<dbReference type="GO" id="GO:0016301">
    <property type="term" value="F:kinase activity"/>
    <property type="evidence" value="ECO:0007669"/>
    <property type="project" value="InterPro"/>
</dbReference>
<protein>
    <recommendedName>
        <fullName evidence="1">Phosphoribulokinase/uridine kinase domain-containing protein</fullName>
    </recommendedName>
</protein>
<dbReference type="SUPFAM" id="SSF52540">
    <property type="entry name" value="P-loop containing nucleoside triphosphate hydrolases"/>
    <property type="match status" value="1"/>
</dbReference>
<dbReference type="KEGG" id="ctp:CTRG_05037"/>
<dbReference type="GeneID" id="8299193"/>
<evidence type="ECO:0000259" key="1">
    <source>
        <dbReference type="Pfam" id="PF00485"/>
    </source>
</evidence>
<dbReference type="OrthoDB" id="6362633at2759"/>
<proteinExistence type="predicted"/>
<dbReference type="Gene3D" id="3.40.50.300">
    <property type="entry name" value="P-loop containing nucleotide triphosphate hydrolases"/>
    <property type="match status" value="2"/>
</dbReference>
<dbReference type="VEuPathDB" id="FungiDB:CTRG_05037"/>
<dbReference type="Pfam" id="PF00485">
    <property type="entry name" value="PRK"/>
    <property type="match status" value="1"/>
</dbReference>
<dbReference type="STRING" id="294747.C5MG44"/>
<reference evidence="2 3" key="1">
    <citation type="journal article" date="2009" name="Nature">
        <title>Evolution of pathogenicity and sexual reproduction in eight Candida genomes.</title>
        <authorList>
            <person name="Butler G."/>
            <person name="Rasmussen M.D."/>
            <person name="Lin M.F."/>
            <person name="Santos M.A."/>
            <person name="Sakthikumar S."/>
            <person name="Munro C.A."/>
            <person name="Rheinbay E."/>
            <person name="Grabherr M."/>
            <person name="Forche A."/>
            <person name="Reedy J.L."/>
            <person name="Agrafioti I."/>
            <person name="Arnaud M.B."/>
            <person name="Bates S."/>
            <person name="Brown A.J."/>
            <person name="Brunke S."/>
            <person name="Costanzo M.C."/>
            <person name="Fitzpatrick D.A."/>
            <person name="de Groot P.W."/>
            <person name="Harris D."/>
            <person name="Hoyer L.L."/>
            <person name="Hube B."/>
            <person name="Klis F.M."/>
            <person name="Kodira C."/>
            <person name="Lennard N."/>
            <person name="Logue M.E."/>
            <person name="Martin R."/>
            <person name="Neiman A.M."/>
            <person name="Nikolaou E."/>
            <person name="Quail M.A."/>
            <person name="Quinn J."/>
            <person name="Santos M.C."/>
            <person name="Schmitzberger F.F."/>
            <person name="Sherlock G."/>
            <person name="Shah P."/>
            <person name="Silverstein K.A."/>
            <person name="Skrzypek M.S."/>
            <person name="Soll D."/>
            <person name="Staggs R."/>
            <person name="Stansfield I."/>
            <person name="Stumpf M.P."/>
            <person name="Sudbery P.E."/>
            <person name="Srikantha T."/>
            <person name="Zeng Q."/>
            <person name="Berman J."/>
            <person name="Berriman M."/>
            <person name="Heitman J."/>
            <person name="Gow N.A."/>
            <person name="Lorenz M.C."/>
            <person name="Birren B.W."/>
            <person name="Kellis M."/>
            <person name="Cuomo C.A."/>
        </authorList>
    </citation>
    <scope>NUCLEOTIDE SEQUENCE [LARGE SCALE GENOMIC DNA]</scope>
    <source>
        <strain evidence="3">ATCC MYA-3404 / T1</strain>
    </source>
</reference>
<evidence type="ECO:0000313" key="2">
    <source>
        <dbReference type="EMBL" id="EER31307.1"/>
    </source>
</evidence>
<dbReference type="InterPro" id="IPR006083">
    <property type="entry name" value="PRK/URK"/>
</dbReference>
<name>C5MG44_CANTT</name>